<evidence type="ECO:0000313" key="3">
    <source>
        <dbReference type="Proteomes" id="UP000077266"/>
    </source>
</evidence>
<dbReference type="EMBL" id="KV426058">
    <property type="protein sequence ID" value="KZV90031.1"/>
    <property type="molecule type" value="Genomic_DNA"/>
</dbReference>
<proteinExistence type="predicted"/>
<dbReference type="Pfam" id="PF20209">
    <property type="entry name" value="DUF6570"/>
    <property type="match status" value="1"/>
</dbReference>
<keyword evidence="3" id="KW-1185">Reference proteome</keyword>
<accession>A0A165G5Z4</accession>
<dbReference type="InParanoid" id="A0A165G5Z4"/>
<dbReference type="Proteomes" id="UP000077266">
    <property type="component" value="Unassembled WGS sequence"/>
</dbReference>
<evidence type="ECO:0000313" key="2">
    <source>
        <dbReference type="EMBL" id="KZV90031.1"/>
    </source>
</evidence>
<protein>
    <recommendedName>
        <fullName evidence="1">DUF6570 domain-containing protein</fullName>
    </recommendedName>
</protein>
<organism evidence="2 3">
    <name type="scientific">Exidia glandulosa HHB12029</name>
    <dbReference type="NCBI Taxonomy" id="1314781"/>
    <lineage>
        <taxon>Eukaryota</taxon>
        <taxon>Fungi</taxon>
        <taxon>Dikarya</taxon>
        <taxon>Basidiomycota</taxon>
        <taxon>Agaricomycotina</taxon>
        <taxon>Agaricomycetes</taxon>
        <taxon>Auriculariales</taxon>
        <taxon>Exidiaceae</taxon>
        <taxon>Exidia</taxon>
    </lineage>
</organism>
<feature type="non-terminal residue" evidence="2">
    <location>
        <position position="183"/>
    </location>
</feature>
<dbReference type="InterPro" id="IPR046700">
    <property type="entry name" value="DUF6570"/>
</dbReference>
<dbReference type="OrthoDB" id="3221862at2759"/>
<evidence type="ECO:0000259" key="1">
    <source>
        <dbReference type="Pfam" id="PF20209"/>
    </source>
</evidence>
<name>A0A165G5Z4_EXIGL</name>
<reference evidence="2 3" key="1">
    <citation type="journal article" date="2016" name="Mol. Biol. Evol.">
        <title>Comparative Genomics of Early-Diverging Mushroom-Forming Fungi Provides Insights into the Origins of Lignocellulose Decay Capabilities.</title>
        <authorList>
            <person name="Nagy L.G."/>
            <person name="Riley R."/>
            <person name="Tritt A."/>
            <person name="Adam C."/>
            <person name="Daum C."/>
            <person name="Floudas D."/>
            <person name="Sun H."/>
            <person name="Yadav J.S."/>
            <person name="Pangilinan J."/>
            <person name="Larsson K.H."/>
            <person name="Matsuura K."/>
            <person name="Barry K."/>
            <person name="Labutti K."/>
            <person name="Kuo R."/>
            <person name="Ohm R.A."/>
            <person name="Bhattacharya S.S."/>
            <person name="Shirouzu T."/>
            <person name="Yoshinaga Y."/>
            <person name="Martin F.M."/>
            <person name="Grigoriev I.V."/>
            <person name="Hibbett D.S."/>
        </authorList>
    </citation>
    <scope>NUCLEOTIDE SEQUENCE [LARGE SCALE GENOMIC DNA]</scope>
    <source>
        <strain evidence="2 3">HHB12029</strain>
    </source>
</reference>
<gene>
    <name evidence="2" type="ORF">EXIGLDRAFT_617488</name>
</gene>
<dbReference type="AlphaFoldDB" id="A0A165G5Z4"/>
<feature type="domain" description="DUF6570" evidence="1">
    <location>
        <begin position="2"/>
        <end position="85"/>
    </location>
</feature>
<sequence>MRKLSGNLICYPNPYPALYDVLPPHRDELDDMLAIVFTGTARPTDEDRKRVPFAVRRNKVRAALEWLKLNNRLYADITISNANIQSYEDGAIPTVISWCKADTNNPVEARAANDNGDSIGTDAGECTFAINGVAFDFLTADNLDAVKAVSWNHMMNGGKALAVPHGNSPDTLWRNPDLFPNMF</sequence>